<keyword evidence="4" id="KW-1185">Reference proteome</keyword>
<proteinExistence type="inferred from homology"/>
<dbReference type="InterPro" id="IPR018784">
    <property type="entry name" value="LLPH-like"/>
</dbReference>
<evidence type="ECO:0000313" key="4">
    <source>
        <dbReference type="Proteomes" id="UP000046393"/>
    </source>
</evidence>
<dbReference type="PANTHER" id="PTHR34253">
    <property type="entry name" value="PROTEIN LLP HOMOLOG"/>
    <property type="match status" value="1"/>
</dbReference>
<dbReference type="GO" id="GO:0003723">
    <property type="term" value="F:RNA binding"/>
    <property type="evidence" value="ECO:0007669"/>
    <property type="project" value="TreeGrafter"/>
</dbReference>
<evidence type="ECO:0000313" key="5">
    <source>
        <dbReference type="WBParaSite" id="SMUV_0000272901-mRNA-1"/>
    </source>
</evidence>
<comment type="similarity">
    <text evidence="1">Belongs to the learning-associated protein family.</text>
</comment>
<dbReference type="PANTHER" id="PTHR34253:SF1">
    <property type="entry name" value="PROTEIN LLP HOMOLOG"/>
    <property type="match status" value="1"/>
</dbReference>
<reference evidence="5" key="1">
    <citation type="submission" date="2017-02" db="UniProtKB">
        <authorList>
            <consortium name="WormBaseParasite"/>
        </authorList>
    </citation>
    <scope>IDENTIFICATION</scope>
</reference>
<dbReference type="GO" id="GO:0097484">
    <property type="term" value="P:dendrite extension"/>
    <property type="evidence" value="ECO:0007669"/>
    <property type="project" value="TreeGrafter"/>
</dbReference>
<name>A0A0N5AEQ9_9BILA</name>
<feature type="region of interest" description="Disordered" evidence="3">
    <location>
        <begin position="51"/>
        <end position="70"/>
    </location>
</feature>
<dbReference type="Pfam" id="PF10169">
    <property type="entry name" value="LLPH"/>
    <property type="match status" value="1"/>
</dbReference>
<evidence type="ECO:0000256" key="2">
    <source>
        <dbReference type="SAM" id="Coils"/>
    </source>
</evidence>
<sequence>MAKSLRSKFKRKMRRLKRAKIEARQLKKLQAAVSDLNATEAMEIVEDSVAKPEADTQVKTESSGGLNLKTLRRPNGSYPVWVSQRKVRKLKRLFKSKKAKSRR</sequence>
<keyword evidence="2" id="KW-0175">Coiled coil</keyword>
<organism evidence="4 5">
    <name type="scientific">Syphacia muris</name>
    <dbReference type="NCBI Taxonomy" id="451379"/>
    <lineage>
        <taxon>Eukaryota</taxon>
        <taxon>Metazoa</taxon>
        <taxon>Ecdysozoa</taxon>
        <taxon>Nematoda</taxon>
        <taxon>Chromadorea</taxon>
        <taxon>Rhabditida</taxon>
        <taxon>Spirurina</taxon>
        <taxon>Oxyuridomorpha</taxon>
        <taxon>Oxyuroidea</taxon>
        <taxon>Oxyuridae</taxon>
        <taxon>Syphacia</taxon>
    </lineage>
</organism>
<accession>A0A0N5AEQ9</accession>
<dbReference type="WBParaSite" id="SMUV_0000272901-mRNA-1">
    <property type="protein sequence ID" value="SMUV_0000272901-mRNA-1"/>
    <property type="gene ID" value="SMUV_0000272901"/>
</dbReference>
<dbReference type="GO" id="GO:0005730">
    <property type="term" value="C:nucleolus"/>
    <property type="evidence" value="ECO:0007669"/>
    <property type="project" value="TreeGrafter"/>
</dbReference>
<feature type="coiled-coil region" evidence="2">
    <location>
        <begin position="2"/>
        <end position="39"/>
    </location>
</feature>
<evidence type="ECO:0000256" key="3">
    <source>
        <dbReference type="SAM" id="MobiDB-lite"/>
    </source>
</evidence>
<protein>
    <submittedName>
        <fullName evidence="5">Ribosome biogenesis protein NSA2 homolog</fullName>
    </submittedName>
</protein>
<dbReference type="AlphaFoldDB" id="A0A0N5AEQ9"/>
<dbReference type="GO" id="GO:0001099">
    <property type="term" value="F:basal RNA polymerase II transcription machinery binding"/>
    <property type="evidence" value="ECO:0007669"/>
    <property type="project" value="TreeGrafter"/>
</dbReference>
<dbReference type="STRING" id="451379.A0A0N5AEQ9"/>
<dbReference type="Proteomes" id="UP000046393">
    <property type="component" value="Unplaced"/>
</dbReference>
<evidence type="ECO:0000256" key="1">
    <source>
        <dbReference type="ARBA" id="ARBA00034118"/>
    </source>
</evidence>